<dbReference type="AlphaFoldDB" id="A0A0A9FDK2"/>
<organism evidence="1">
    <name type="scientific">Arundo donax</name>
    <name type="common">Giant reed</name>
    <name type="synonym">Donax arundinaceus</name>
    <dbReference type="NCBI Taxonomy" id="35708"/>
    <lineage>
        <taxon>Eukaryota</taxon>
        <taxon>Viridiplantae</taxon>
        <taxon>Streptophyta</taxon>
        <taxon>Embryophyta</taxon>
        <taxon>Tracheophyta</taxon>
        <taxon>Spermatophyta</taxon>
        <taxon>Magnoliopsida</taxon>
        <taxon>Liliopsida</taxon>
        <taxon>Poales</taxon>
        <taxon>Poaceae</taxon>
        <taxon>PACMAD clade</taxon>
        <taxon>Arundinoideae</taxon>
        <taxon>Arundineae</taxon>
        <taxon>Arundo</taxon>
    </lineage>
</organism>
<accession>A0A0A9FDK2</accession>
<protein>
    <submittedName>
        <fullName evidence="1">Uncharacterized protein</fullName>
    </submittedName>
</protein>
<reference evidence="1" key="2">
    <citation type="journal article" date="2015" name="Data Brief">
        <title>Shoot transcriptome of the giant reed, Arundo donax.</title>
        <authorList>
            <person name="Barrero R.A."/>
            <person name="Guerrero F.D."/>
            <person name="Moolhuijzen P."/>
            <person name="Goolsby J.A."/>
            <person name="Tidwell J."/>
            <person name="Bellgard S.E."/>
            <person name="Bellgard M.I."/>
        </authorList>
    </citation>
    <scope>NUCLEOTIDE SEQUENCE</scope>
    <source>
        <tissue evidence="1">Shoot tissue taken approximately 20 cm above the soil surface</tissue>
    </source>
</reference>
<name>A0A0A9FDK2_ARUDO</name>
<evidence type="ECO:0000313" key="1">
    <source>
        <dbReference type="EMBL" id="JAE09304.1"/>
    </source>
</evidence>
<proteinExistence type="predicted"/>
<dbReference type="EMBL" id="GBRH01188592">
    <property type="protein sequence ID" value="JAE09304.1"/>
    <property type="molecule type" value="Transcribed_RNA"/>
</dbReference>
<sequence length="77" mass="8691">MKVFLAWVTVACRGLKEIRLIGYAAPVEKYGISAYFSCILYHNQITKIELRRPCQFTDRCLHYTSVIPGNSAGTHIG</sequence>
<reference evidence="1" key="1">
    <citation type="submission" date="2014-09" db="EMBL/GenBank/DDBJ databases">
        <authorList>
            <person name="Magalhaes I.L.F."/>
            <person name="Oliveira U."/>
            <person name="Santos F.R."/>
            <person name="Vidigal T.H.D.A."/>
            <person name="Brescovit A.D."/>
            <person name="Santos A.J."/>
        </authorList>
    </citation>
    <scope>NUCLEOTIDE SEQUENCE</scope>
    <source>
        <tissue evidence="1">Shoot tissue taken approximately 20 cm above the soil surface</tissue>
    </source>
</reference>